<dbReference type="InterPro" id="IPR036526">
    <property type="entry name" value="C-N_Hydrolase_sf"/>
</dbReference>
<dbReference type="InterPro" id="IPR044149">
    <property type="entry name" value="Nitrilases_CHs"/>
</dbReference>
<feature type="domain" description="CN hydrolase" evidence="3">
    <location>
        <begin position="4"/>
        <end position="377"/>
    </location>
</feature>
<dbReference type="EMBL" id="SDAQ01000146">
    <property type="protein sequence ID" value="KAI3534329.1"/>
    <property type="molecule type" value="Genomic_DNA"/>
</dbReference>
<dbReference type="Gene3D" id="3.60.110.10">
    <property type="entry name" value="Carbon-nitrogen hydrolase"/>
    <property type="match status" value="1"/>
</dbReference>
<dbReference type="Proteomes" id="UP001056436">
    <property type="component" value="Unassembled WGS sequence"/>
</dbReference>
<dbReference type="SUPFAM" id="SSF56317">
    <property type="entry name" value="Carbon-nitrogen hydrolase"/>
    <property type="match status" value="1"/>
</dbReference>
<evidence type="ECO:0000256" key="2">
    <source>
        <dbReference type="SAM" id="MobiDB-lite"/>
    </source>
</evidence>
<feature type="compositionally biased region" description="Low complexity" evidence="2">
    <location>
        <begin position="312"/>
        <end position="337"/>
    </location>
</feature>
<sequence>MPPIRLATASPATAATTSQTLSDISTLASRASSSGADLLLLPEAYLGAGYPRGASFGSKIGSRAPEGRDEFLAYFNAAVDLGDTVGDAGAGGGDRWVKKELPAQHAAGAKVERGDGSREELEKIAAQTGVFLVVGCIERAGGSLYCSVVYVCPKLGMIGKRRKVMPTATERLIWAQGSPATLRAVSTTIKGVRINLAAAICWESYMPLLRQSLYAQNINLYLAPTADGRDTWLPLMRTVACEGRCFVVSSNMAARPLTTTSSSPATTTTTAAAAAASDNDSGIEDAPDAQIYPPRARRNSCLTEDGNEIALPGASNGTSTNGTNKTTTKATTSTKPALESKDWVSRGGSSIVGPFGDVLAGPQWEDDEGIIYADVDFEDCIRGRLDIDVGGSYSRNDSFKFSVEGLDLDPLPY</sequence>
<dbReference type="PANTHER" id="PTHR46044:SF12">
    <property type="entry name" value="HYDROLASE"/>
    <property type="match status" value="1"/>
</dbReference>
<organism evidence="4 5">
    <name type="scientific">Colletotrichum abscissum</name>
    <dbReference type="NCBI Taxonomy" id="1671311"/>
    <lineage>
        <taxon>Eukaryota</taxon>
        <taxon>Fungi</taxon>
        <taxon>Dikarya</taxon>
        <taxon>Ascomycota</taxon>
        <taxon>Pezizomycotina</taxon>
        <taxon>Sordariomycetes</taxon>
        <taxon>Hypocreomycetidae</taxon>
        <taxon>Glomerellales</taxon>
        <taxon>Glomerellaceae</taxon>
        <taxon>Colletotrichum</taxon>
        <taxon>Colletotrichum acutatum species complex</taxon>
    </lineage>
</organism>
<comment type="caution">
    <text evidence="4">The sequence shown here is derived from an EMBL/GenBank/DDBJ whole genome shotgun (WGS) entry which is preliminary data.</text>
</comment>
<dbReference type="OrthoDB" id="10250282at2759"/>
<reference evidence="4" key="1">
    <citation type="submission" date="2019-01" db="EMBL/GenBank/DDBJ databases">
        <title>Colletotrichum abscissum LGMF1257.</title>
        <authorList>
            <person name="Baroncelli R."/>
        </authorList>
    </citation>
    <scope>NUCLEOTIDE SEQUENCE</scope>
    <source>
        <strain evidence="4">Ca142</strain>
    </source>
</reference>
<dbReference type="GO" id="GO:0016787">
    <property type="term" value="F:hydrolase activity"/>
    <property type="evidence" value="ECO:0007669"/>
    <property type="project" value="UniProtKB-KW"/>
</dbReference>
<protein>
    <submittedName>
        <fullName evidence="4">Carbon-nitrogen hydrolase</fullName>
    </submittedName>
</protein>
<keyword evidence="4" id="KW-0378">Hydrolase</keyword>
<gene>
    <name evidence="4" type="ORF">CABS02_13285</name>
</gene>
<dbReference type="PANTHER" id="PTHR46044">
    <property type="entry name" value="NITRILASE"/>
    <property type="match status" value="1"/>
</dbReference>
<dbReference type="AlphaFoldDB" id="A0A9P9X3E1"/>
<keyword evidence="5" id="KW-1185">Reference proteome</keyword>
<name>A0A9P9X3E1_9PEZI</name>
<evidence type="ECO:0000313" key="4">
    <source>
        <dbReference type="EMBL" id="KAI3534329.1"/>
    </source>
</evidence>
<evidence type="ECO:0000313" key="5">
    <source>
        <dbReference type="Proteomes" id="UP001056436"/>
    </source>
</evidence>
<accession>A0A9P9X3E1</accession>
<evidence type="ECO:0000259" key="3">
    <source>
        <dbReference type="PROSITE" id="PS50263"/>
    </source>
</evidence>
<feature type="compositionally biased region" description="Low complexity" evidence="2">
    <location>
        <begin position="258"/>
        <end position="277"/>
    </location>
</feature>
<proteinExistence type="inferred from homology"/>
<dbReference type="InterPro" id="IPR003010">
    <property type="entry name" value="C-N_Hydrolase"/>
</dbReference>
<comment type="similarity">
    <text evidence="1">Belongs to the carbon-nitrogen hydrolase superfamily. Nitrilase family.</text>
</comment>
<evidence type="ECO:0000256" key="1">
    <source>
        <dbReference type="ARBA" id="ARBA00008129"/>
    </source>
</evidence>
<feature type="region of interest" description="Disordered" evidence="2">
    <location>
        <begin position="256"/>
        <end position="346"/>
    </location>
</feature>
<dbReference type="Pfam" id="PF00795">
    <property type="entry name" value="CN_hydrolase"/>
    <property type="match status" value="1"/>
</dbReference>
<dbReference type="PROSITE" id="PS50263">
    <property type="entry name" value="CN_HYDROLASE"/>
    <property type="match status" value="1"/>
</dbReference>